<proteinExistence type="inferred from homology"/>
<dbReference type="EMBL" id="KP761740">
    <property type="protein sequence ID" value="ALT22085.1"/>
    <property type="molecule type" value="Genomic_DNA"/>
</dbReference>
<keyword evidence="7" id="KW-0560">Oxidoreductase</keyword>
<dbReference type="GO" id="GO:0016717">
    <property type="term" value="F:oxidoreductase activity, acting on paired donors, with oxidation of a pair of donors resulting in the reduction of molecular oxygen to two molecules of water"/>
    <property type="evidence" value="ECO:0007669"/>
    <property type="project" value="InterPro"/>
</dbReference>
<evidence type="ECO:0000256" key="6">
    <source>
        <dbReference type="ARBA" id="ARBA00022989"/>
    </source>
</evidence>
<feature type="transmembrane region" description="Helical" evidence="11">
    <location>
        <begin position="202"/>
        <end position="224"/>
    </location>
</feature>
<keyword evidence="4 11" id="KW-0812">Transmembrane</keyword>
<dbReference type="Pfam" id="PF00487">
    <property type="entry name" value="FA_desaturase"/>
    <property type="match status" value="1"/>
</dbReference>
<accession>A0A0U3AIW7</accession>
<gene>
    <name evidence="13" type="primary">ablC</name>
</gene>
<keyword evidence="5" id="KW-0276">Fatty acid metabolism</keyword>
<feature type="transmembrane region" description="Helical" evidence="11">
    <location>
        <begin position="174"/>
        <end position="196"/>
    </location>
</feature>
<sequence length="307" mass="34740">MTEANSKPQYSSIAILYIAVFFVLPILGTLTAVGLLFYSGITWLEVSLLLTMYVLCFIGAEVGMHRFFNHHSFEAKYPMQVILAILGLMSASGGLEYWVIGHSRHHKYSDETGDIHSPHTSRDGLVFSNQLQGLYYSQLTWHFDPANGRNTDDLNRLDKLLKDPVMFKINELHLFWVILGFVIPAIIEGLITWSWIGAFHGLIWGGLVRVFLVQQFIASVNSVCHLYGDRPFKTNGLSTNNIWLAIPTLGGSWHNNHHAFPNSAITGLEWWQIDISSWVIWLLEKTGVVSDVKRPKPSMIEAKRLTT</sequence>
<protein>
    <submittedName>
        <fullName evidence="13">Fatty-acid desaturase</fullName>
    </submittedName>
</protein>
<evidence type="ECO:0000256" key="4">
    <source>
        <dbReference type="ARBA" id="ARBA00022692"/>
    </source>
</evidence>
<evidence type="ECO:0000256" key="8">
    <source>
        <dbReference type="ARBA" id="ARBA00023004"/>
    </source>
</evidence>
<evidence type="ECO:0000256" key="9">
    <source>
        <dbReference type="ARBA" id="ARBA00023098"/>
    </source>
</evidence>
<dbReference type="InterPro" id="IPR005804">
    <property type="entry name" value="FA_desaturase_dom"/>
</dbReference>
<evidence type="ECO:0000256" key="3">
    <source>
        <dbReference type="ARBA" id="ARBA00008749"/>
    </source>
</evidence>
<comment type="cofactor">
    <cofactor evidence="1">
        <name>Fe(2+)</name>
        <dbReference type="ChEBI" id="CHEBI:29033"/>
    </cofactor>
</comment>
<feature type="transmembrane region" description="Helical" evidence="11">
    <location>
        <begin position="50"/>
        <end position="68"/>
    </location>
</feature>
<dbReference type="InterPro" id="IPR015876">
    <property type="entry name" value="Acyl-CoA_DS"/>
</dbReference>
<dbReference type="CDD" id="cd03505">
    <property type="entry name" value="Delta9-FADS-like"/>
    <property type="match status" value="1"/>
</dbReference>
<feature type="transmembrane region" description="Helical" evidence="11">
    <location>
        <begin position="80"/>
        <end position="100"/>
    </location>
</feature>
<feature type="domain" description="Fatty acid desaturase" evidence="12">
    <location>
        <begin position="43"/>
        <end position="273"/>
    </location>
</feature>
<dbReference type="PANTHER" id="PTHR11351">
    <property type="entry name" value="ACYL-COA DESATURASE"/>
    <property type="match status" value="1"/>
</dbReference>
<reference evidence="13" key="1">
    <citation type="journal article" date="2015" name="Proc. Natl. Acad. Sci. U.S.A.">
        <title>Antifungal activity improved by coproduction of cyclodextrins and anabaenolysins in Cyanobacteria.</title>
        <authorList>
            <person name="Shishido T.K."/>
            <person name="Jokela J."/>
            <person name="Kolehmainen C.T."/>
            <person name="Fewer D.P."/>
            <person name="Wahlsten M."/>
            <person name="Wang H."/>
            <person name="Rouhiainen L."/>
            <person name="Rizzi E."/>
            <person name="De Bellis G."/>
            <person name="Permi P."/>
            <person name="Sivonen K."/>
        </authorList>
    </citation>
    <scope>NUCLEOTIDE SEQUENCE</scope>
    <source>
        <strain evidence="13">XPORK15F</strain>
    </source>
</reference>
<evidence type="ECO:0000256" key="2">
    <source>
        <dbReference type="ARBA" id="ARBA00004141"/>
    </source>
</evidence>
<evidence type="ECO:0000256" key="5">
    <source>
        <dbReference type="ARBA" id="ARBA00022832"/>
    </source>
</evidence>
<evidence type="ECO:0000256" key="1">
    <source>
        <dbReference type="ARBA" id="ARBA00001954"/>
    </source>
</evidence>
<evidence type="ECO:0000256" key="7">
    <source>
        <dbReference type="ARBA" id="ARBA00023002"/>
    </source>
</evidence>
<keyword evidence="8" id="KW-0408">Iron</keyword>
<dbReference type="GO" id="GO:0006631">
    <property type="term" value="P:fatty acid metabolic process"/>
    <property type="evidence" value="ECO:0007669"/>
    <property type="project" value="UniProtKB-KW"/>
</dbReference>
<name>A0A0U3AIW7_9NOST</name>
<keyword evidence="9" id="KW-0443">Lipid metabolism</keyword>
<keyword evidence="6 11" id="KW-1133">Transmembrane helix</keyword>
<dbReference type="GO" id="GO:0016020">
    <property type="term" value="C:membrane"/>
    <property type="evidence" value="ECO:0007669"/>
    <property type="project" value="UniProtKB-SubCell"/>
</dbReference>
<evidence type="ECO:0000256" key="11">
    <source>
        <dbReference type="SAM" id="Phobius"/>
    </source>
</evidence>
<dbReference type="PANTHER" id="PTHR11351:SF3">
    <property type="entry name" value="BLL4393 PROTEIN"/>
    <property type="match status" value="1"/>
</dbReference>
<dbReference type="AlphaFoldDB" id="A0A0U3AIW7"/>
<evidence type="ECO:0000259" key="12">
    <source>
        <dbReference type="Pfam" id="PF00487"/>
    </source>
</evidence>
<comment type="subcellular location">
    <subcellularLocation>
        <location evidence="2">Membrane</location>
        <topology evidence="2">Multi-pass membrane protein</topology>
    </subcellularLocation>
</comment>
<evidence type="ECO:0000256" key="10">
    <source>
        <dbReference type="ARBA" id="ARBA00023136"/>
    </source>
</evidence>
<evidence type="ECO:0000313" key="13">
    <source>
        <dbReference type="EMBL" id="ALT22085.1"/>
    </source>
</evidence>
<feature type="transmembrane region" description="Helical" evidence="11">
    <location>
        <begin position="12"/>
        <end position="38"/>
    </location>
</feature>
<organism evidence="13">
    <name type="scientific">Anabaena sp. XPORK15F</name>
    <dbReference type="NCBI Taxonomy" id="462641"/>
    <lineage>
        <taxon>Bacteria</taxon>
        <taxon>Bacillati</taxon>
        <taxon>Cyanobacteriota</taxon>
        <taxon>Cyanophyceae</taxon>
        <taxon>Nostocales</taxon>
        <taxon>Nostocaceae</taxon>
        <taxon>Anabaena</taxon>
    </lineage>
</organism>
<comment type="similarity">
    <text evidence="3">Belongs to the fatty acid desaturase type 2 family.</text>
</comment>
<keyword evidence="10 11" id="KW-0472">Membrane</keyword>